<dbReference type="SUPFAM" id="SSF54791">
    <property type="entry name" value="Eukaryotic type KH-domain (KH-domain type I)"/>
    <property type="match status" value="3"/>
</dbReference>
<dbReference type="Proteomes" id="UP001152795">
    <property type="component" value="Unassembled WGS sequence"/>
</dbReference>
<dbReference type="Pfam" id="PF00013">
    <property type="entry name" value="KH_1"/>
    <property type="match status" value="3"/>
</dbReference>
<proteinExistence type="predicted"/>
<keyword evidence="3" id="KW-1185">Reference proteome</keyword>
<dbReference type="PANTHER" id="PTHR10288">
    <property type="entry name" value="KH DOMAIN CONTAINING RNA BINDING PROTEIN"/>
    <property type="match status" value="1"/>
</dbReference>
<reference evidence="2" key="1">
    <citation type="submission" date="2020-04" db="EMBL/GenBank/DDBJ databases">
        <authorList>
            <person name="Alioto T."/>
            <person name="Alioto T."/>
            <person name="Gomez Garrido J."/>
        </authorList>
    </citation>
    <scope>NUCLEOTIDE SEQUENCE</scope>
    <source>
        <strain evidence="2">A484AB</strain>
    </source>
</reference>
<evidence type="ECO:0000313" key="2">
    <source>
        <dbReference type="EMBL" id="CAB4028187.1"/>
    </source>
</evidence>
<sequence length="242" mass="27444">MEVNNEYMSAKFQNFLKEKGIHHEATHHNRMEYMGIVIGARGRNINQIKRETDARIDSCNGDDFGRESGFTVTGSAAGCEAARQAIRFCVDNAKITIKEPVSQSFARLLIGKYSSNNFQGIERECGVKITWPKFSGTEKHVIVDIIGLRQNCERAREMLKTNQKKWENDEVCRKPVSPMTSGFQTYSKANNDVRMIDVPKEYINFVVGKGRKNIEKIETKSGTKIIVPPRRNSEGMLIIIPL</sequence>
<comment type="caution">
    <text evidence="2">The sequence shown here is derived from an EMBL/GenBank/DDBJ whole genome shotgun (WGS) entry which is preliminary data.</text>
</comment>
<dbReference type="InterPro" id="IPR004087">
    <property type="entry name" value="KH_dom"/>
</dbReference>
<evidence type="ECO:0000313" key="3">
    <source>
        <dbReference type="Proteomes" id="UP001152795"/>
    </source>
</evidence>
<keyword evidence="1" id="KW-0677">Repeat</keyword>
<dbReference type="InterPro" id="IPR036612">
    <property type="entry name" value="KH_dom_type_1_sf"/>
</dbReference>
<dbReference type="Gene3D" id="3.30.1370.10">
    <property type="entry name" value="K Homology domain, type 1"/>
    <property type="match status" value="3"/>
</dbReference>
<dbReference type="CDD" id="cd00105">
    <property type="entry name" value="KH-I"/>
    <property type="match status" value="3"/>
</dbReference>
<accession>A0A6S7JBM0</accession>
<organism evidence="2 3">
    <name type="scientific">Paramuricea clavata</name>
    <name type="common">Red gorgonian</name>
    <name type="synonym">Violescent sea-whip</name>
    <dbReference type="NCBI Taxonomy" id="317549"/>
    <lineage>
        <taxon>Eukaryota</taxon>
        <taxon>Metazoa</taxon>
        <taxon>Cnidaria</taxon>
        <taxon>Anthozoa</taxon>
        <taxon>Octocorallia</taxon>
        <taxon>Malacalcyonacea</taxon>
        <taxon>Plexauridae</taxon>
        <taxon>Paramuricea</taxon>
    </lineage>
</organism>
<dbReference type="EMBL" id="CACRXK020015308">
    <property type="protein sequence ID" value="CAB4028187.1"/>
    <property type="molecule type" value="Genomic_DNA"/>
</dbReference>
<dbReference type="SMART" id="SM00322">
    <property type="entry name" value="KH"/>
    <property type="match status" value="3"/>
</dbReference>
<dbReference type="GO" id="GO:0003723">
    <property type="term" value="F:RNA binding"/>
    <property type="evidence" value="ECO:0007669"/>
    <property type="project" value="UniProtKB-UniRule"/>
</dbReference>
<name>A0A6S7JBM0_PARCT</name>
<gene>
    <name evidence="2" type="ORF">PACLA_8A050471</name>
</gene>
<dbReference type="InterPro" id="IPR004088">
    <property type="entry name" value="KH_dom_type_1"/>
</dbReference>
<evidence type="ECO:0000256" key="1">
    <source>
        <dbReference type="ARBA" id="ARBA00022737"/>
    </source>
</evidence>
<dbReference type="PROSITE" id="PS50084">
    <property type="entry name" value="KH_TYPE_1"/>
    <property type="match status" value="2"/>
</dbReference>
<dbReference type="AlphaFoldDB" id="A0A6S7JBM0"/>
<protein>
    <submittedName>
        <fullName evidence="2">Vigilin isoform X1</fullName>
    </submittedName>
</protein>